<dbReference type="FunFam" id="3.90.850.10:FF:000002">
    <property type="entry name" value="2-hydroxyhepta-2,4-diene-1,7-dioate isomerase"/>
    <property type="match status" value="1"/>
</dbReference>
<feature type="domain" description="Fumarylacetoacetase-like C-terminal" evidence="5">
    <location>
        <begin position="98"/>
        <end position="320"/>
    </location>
</feature>
<keyword evidence="7" id="KW-1185">Reference proteome</keyword>
<dbReference type="AlphaFoldDB" id="A0A7W9U2P8"/>
<dbReference type="EMBL" id="JACHBW010000014">
    <property type="protein sequence ID" value="MBB6104825.1"/>
    <property type="molecule type" value="Genomic_DNA"/>
</dbReference>
<evidence type="ECO:0000259" key="5">
    <source>
        <dbReference type="Pfam" id="PF01557"/>
    </source>
</evidence>
<proteinExistence type="inferred from homology"/>
<gene>
    <name evidence="6" type="ORF">F4827_004690</name>
</gene>
<dbReference type="GO" id="GO:0019752">
    <property type="term" value="P:carboxylic acid metabolic process"/>
    <property type="evidence" value="ECO:0007669"/>
    <property type="project" value="UniProtKB-ARBA"/>
</dbReference>
<comment type="similarity">
    <text evidence="2">Belongs to the FAH family.</text>
</comment>
<comment type="caution">
    <text evidence="6">The sequence shown here is derived from an EMBL/GenBank/DDBJ whole genome shotgun (WGS) entry which is preliminary data.</text>
</comment>
<dbReference type="Pfam" id="PF01557">
    <property type="entry name" value="FAA_hydrolase"/>
    <property type="match status" value="1"/>
</dbReference>
<evidence type="ECO:0000256" key="4">
    <source>
        <dbReference type="ARBA" id="ARBA00022801"/>
    </source>
</evidence>
<sequence>MTAPFSLVTYLSSARIPTAGILVRDKVYPVVEALTALISKTRPEYQSVLGILENWEAAVGEIATAVDALDFPIRGRELAGVPVSTVVLHSPVVNPAAVYGSGANYVDHMEEMSRVLGVPIQNPKASGQLPWHFVKTPRSALTGHRAHVQLPAYSTKLDWEIELAVIIGRQAKNISIESAMDYVAGYSVANDLSARDHVKRADAPADSPFAYDWVSQKCFDGSCPLGPSLVPSGFIEDPYNLGLKLWVNGELMQDSNTSNMIFNVAEQIAYLSSRTTLYPGDVILTGTPAGVGMAHRKFLKIGDVVRLEIEKIGVLENTIVK</sequence>
<keyword evidence="4" id="KW-0378">Hydrolase</keyword>
<dbReference type="GO" id="GO:0046872">
    <property type="term" value="F:metal ion binding"/>
    <property type="evidence" value="ECO:0007669"/>
    <property type="project" value="UniProtKB-KW"/>
</dbReference>
<name>A0A7W9U2P8_9BURK</name>
<comment type="cofactor">
    <cofactor evidence="1">
        <name>Mg(2+)</name>
        <dbReference type="ChEBI" id="CHEBI:18420"/>
    </cofactor>
</comment>
<dbReference type="PANTHER" id="PTHR42796:SF4">
    <property type="entry name" value="FUMARYLACETOACETATE HYDROLASE DOMAIN-CONTAINING PROTEIN 2A"/>
    <property type="match status" value="1"/>
</dbReference>
<dbReference type="InterPro" id="IPR011234">
    <property type="entry name" value="Fumarylacetoacetase-like_C"/>
</dbReference>
<evidence type="ECO:0000313" key="7">
    <source>
        <dbReference type="Proteomes" id="UP000571554"/>
    </source>
</evidence>
<evidence type="ECO:0000256" key="2">
    <source>
        <dbReference type="ARBA" id="ARBA00010211"/>
    </source>
</evidence>
<keyword evidence="3" id="KW-0479">Metal-binding</keyword>
<dbReference type="PANTHER" id="PTHR42796">
    <property type="entry name" value="FUMARYLACETOACETATE HYDROLASE DOMAIN-CONTAINING PROTEIN 2A-RELATED"/>
    <property type="match status" value="1"/>
</dbReference>
<dbReference type="GO" id="GO:0016787">
    <property type="term" value="F:hydrolase activity"/>
    <property type="evidence" value="ECO:0007669"/>
    <property type="project" value="UniProtKB-KW"/>
</dbReference>
<dbReference type="InterPro" id="IPR036663">
    <property type="entry name" value="Fumarylacetoacetase_C_sf"/>
</dbReference>
<dbReference type="SUPFAM" id="SSF56529">
    <property type="entry name" value="FAH"/>
    <property type="match status" value="1"/>
</dbReference>
<dbReference type="Gene3D" id="3.90.850.10">
    <property type="entry name" value="Fumarylacetoacetase-like, C-terminal domain"/>
    <property type="match status" value="1"/>
</dbReference>
<dbReference type="InterPro" id="IPR051121">
    <property type="entry name" value="FAH"/>
</dbReference>
<evidence type="ECO:0000256" key="3">
    <source>
        <dbReference type="ARBA" id="ARBA00022723"/>
    </source>
</evidence>
<dbReference type="Proteomes" id="UP000571554">
    <property type="component" value="Unassembled WGS sequence"/>
</dbReference>
<evidence type="ECO:0000313" key="6">
    <source>
        <dbReference type="EMBL" id="MBB6104825.1"/>
    </source>
</evidence>
<protein>
    <submittedName>
        <fullName evidence="6">2-keto-4-pentenoate hydratase/2-oxohepta-3-ene-1,7-dioic acid hydratase in catechol pathway</fullName>
    </submittedName>
</protein>
<dbReference type="GO" id="GO:0016853">
    <property type="term" value="F:isomerase activity"/>
    <property type="evidence" value="ECO:0007669"/>
    <property type="project" value="UniProtKB-ARBA"/>
</dbReference>
<reference evidence="6 7" key="1">
    <citation type="submission" date="2020-08" db="EMBL/GenBank/DDBJ databases">
        <title>Above-ground endophytic microbial communities from plants in different locations in the United States.</title>
        <authorList>
            <person name="Frank C."/>
        </authorList>
    </citation>
    <scope>NUCLEOTIDE SEQUENCE [LARGE SCALE GENOMIC DNA]</scope>
    <source>
        <strain evidence="6 7">WP4_2_2</strain>
    </source>
</reference>
<accession>A0A7W9U2P8</accession>
<dbReference type="RefSeq" id="WP_183727515.1">
    <property type="nucleotide sequence ID" value="NZ_JACHBW010000014.1"/>
</dbReference>
<evidence type="ECO:0000256" key="1">
    <source>
        <dbReference type="ARBA" id="ARBA00001946"/>
    </source>
</evidence>
<organism evidence="6 7">
    <name type="scientific">Paraburkholderia bannensis</name>
    <dbReference type="NCBI Taxonomy" id="765414"/>
    <lineage>
        <taxon>Bacteria</taxon>
        <taxon>Pseudomonadati</taxon>
        <taxon>Pseudomonadota</taxon>
        <taxon>Betaproteobacteria</taxon>
        <taxon>Burkholderiales</taxon>
        <taxon>Burkholderiaceae</taxon>
        <taxon>Paraburkholderia</taxon>
    </lineage>
</organism>